<dbReference type="PROSITE" id="PS50082">
    <property type="entry name" value="WD_REPEATS_2"/>
    <property type="match status" value="1"/>
</dbReference>
<feature type="region of interest" description="Disordered" evidence="2">
    <location>
        <begin position="600"/>
        <end position="619"/>
    </location>
</feature>
<evidence type="ECO:0000259" key="5">
    <source>
        <dbReference type="Pfam" id="PF20452"/>
    </source>
</evidence>
<keyword evidence="1" id="KW-0853">WD repeat</keyword>
<proteinExistence type="predicted"/>
<dbReference type="Gene3D" id="2.130.10.10">
    <property type="entry name" value="YVTN repeat-like/Quinoprotein amine dehydrogenase"/>
    <property type="match status" value="2"/>
</dbReference>
<feature type="domain" description="Calmodulin binding protein central" evidence="4">
    <location>
        <begin position="305"/>
        <end position="368"/>
    </location>
</feature>
<dbReference type="InterPro" id="IPR046831">
    <property type="entry name" value="Calmodulin_bind_N"/>
</dbReference>
<dbReference type="PROSITE" id="PS50294">
    <property type="entry name" value="WD_REPEATS_REGION"/>
    <property type="match status" value="1"/>
</dbReference>
<evidence type="ECO:0000256" key="2">
    <source>
        <dbReference type="SAM" id="MobiDB-lite"/>
    </source>
</evidence>
<evidence type="ECO:0000313" key="6">
    <source>
        <dbReference type="EMBL" id="TXG65242.1"/>
    </source>
</evidence>
<feature type="region of interest" description="Disordered" evidence="2">
    <location>
        <begin position="118"/>
        <end position="139"/>
    </location>
</feature>
<evidence type="ECO:0000256" key="1">
    <source>
        <dbReference type="PROSITE-ProRule" id="PRU00221"/>
    </source>
</evidence>
<dbReference type="InterPro" id="IPR015943">
    <property type="entry name" value="WD40/YVTN_repeat-like_dom_sf"/>
</dbReference>
<feature type="domain" description="Calmodulin binding protein C-terminal" evidence="5">
    <location>
        <begin position="381"/>
        <end position="433"/>
    </location>
</feature>
<keyword evidence="7" id="KW-1185">Reference proteome</keyword>
<evidence type="ECO:0000313" key="7">
    <source>
        <dbReference type="Proteomes" id="UP000323000"/>
    </source>
</evidence>
<dbReference type="AlphaFoldDB" id="A0A5C7I9A9"/>
<dbReference type="Pfam" id="PF00400">
    <property type="entry name" value="WD40"/>
    <property type="match status" value="1"/>
</dbReference>
<dbReference type="Pfam" id="PF07887">
    <property type="entry name" value="Calmodulin_bind"/>
    <property type="match status" value="1"/>
</dbReference>
<feature type="compositionally biased region" description="Polar residues" evidence="2">
    <location>
        <begin position="130"/>
        <end position="139"/>
    </location>
</feature>
<organism evidence="6 7">
    <name type="scientific">Acer yangbiense</name>
    <dbReference type="NCBI Taxonomy" id="1000413"/>
    <lineage>
        <taxon>Eukaryota</taxon>
        <taxon>Viridiplantae</taxon>
        <taxon>Streptophyta</taxon>
        <taxon>Embryophyta</taxon>
        <taxon>Tracheophyta</taxon>
        <taxon>Spermatophyta</taxon>
        <taxon>Magnoliopsida</taxon>
        <taxon>eudicotyledons</taxon>
        <taxon>Gunneridae</taxon>
        <taxon>Pentapetalae</taxon>
        <taxon>rosids</taxon>
        <taxon>malvids</taxon>
        <taxon>Sapindales</taxon>
        <taxon>Sapindaceae</taxon>
        <taxon>Hippocastanoideae</taxon>
        <taxon>Acereae</taxon>
        <taxon>Acer</taxon>
    </lineage>
</organism>
<dbReference type="PANTHER" id="PTHR44083">
    <property type="entry name" value="TOPLESS-RELATED PROTEIN 1-RELATED"/>
    <property type="match status" value="1"/>
</dbReference>
<name>A0A5C7I9A9_9ROSI</name>
<dbReference type="InterPro" id="IPR046830">
    <property type="entry name" value="Calmod_bind_M"/>
</dbReference>
<sequence>MFLTKELMAEVVVATVGNAIGTSPTSTEFTAEAFDPIVGFAFGVSNGTLEFTLEADATEPVMKRVRNGETEPVMTEREMERVMERVMDRVMDRVTDRVTDRVMEPVMQEMQEIKRLMESKQSAPADCNGNPRTSLDQADTSEGRGYQLRFADKLPSIIFTDSKIKDESNKSVKIELIDISTASVTSGPLSSTKIQILVLDGDFGFEAQENWTEQDFNDKVVHERDGKRPLVTGELNIMLRDGVGIISDLSFTDNSSWIKCRKFRLGARVVQSIGGHVRIKEAISEAFVVKDHRTKRYGKHHPPSLDDKVWRLDKIRKDGKYHRWLASHRIDTVKDFMRMYVTDPTKLREMLDCPDGAWNTIVEHASTCDVNDEISFTYSVDRIGLLFNSVYKLVAATFDGQNYQSVDDPTFIDTPLVKSIKEQAYRNVSSFVPVDGRAIFGPSKSLPSMQDEPISGSTTCVQHPDEFSVADQGLAEMQIDCYHETTSSPSTGGLGNHSHQLPLPIPPTFDYNLGVDEFFSHFNGEFFPSIASEMTSTGVVQFDTTQNHFFAVGEDNQIKFLDMDSNNVSTSTEAEGGLVISASAAVSSVSPVNCRVERSSPVRPSPIINGVDPSSRNMEKPRTMDEVNVIEKTKPWQLAEIAESGQCRLVTLPESTDSSSRVVRLLYTNSGAGILALGSSGIQKLWKWPRNDQNPRGKATASVVPQHWLPESGLIMTNDISGVNLEEAVPCIALSKKGAYVISATGGKVSLFNRMTFEVMTTFMPSPPASTFLAFHPQDNNIIAIGMEDSTILIYNCKMVEVKSKLKGHHKRITGLAFSSNLNILVSSGADAQLSVWSIDTWEKRKSVTIQIPIGKAPNGDTRVHFHSDQIRMLVVHETQLAIYDASKMEGIRQWVPQDVFSAPISCATYSCNSQLVYATFCDGNIGVFDADTLRLRCHIYPTAYLSQTVLNGSQAVYPLVVAAHPLESNQFAVGLTDGTVKVLEPSEPEGKWGVSPPGDNGMLNGRTISSSNFGLLGPL</sequence>
<dbReference type="SUPFAM" id="SSF50978">
    <property type="entry name" value="WD40 repeat-like"/>
    <property type="match status" value="1"/>
</dbReference>
<dbReference type="Pfam" id="PF20452">
    <property type="entry name" value="Calmod_bind_C"/>
    <property type="match status" value="1"/>
</dbReference>
<feature type="domain" description="Calmodulin binding protein-like N-terminal" evidence="3">
    <location>
        <begin position="146"/>
        <end position="292"/>
    </location>
</feature>
<dbReference type="InterPro" id="IPR001680">
    <property type="entry name" value="WD40_rpt"/>
</dbReference>
<reference evidence="7" key="1">
    <citation type="journal article" date="2019" name="Gigascience">
        <title>De novo genome assembly of the endangered Acer yangbiense, a plant species with extremely small populations endemic to Yunnan Province, China.</title>
        <authorList>
            <person name="Yang J."/>
            <person name="Wariss H.M."/>
            <person name="Tao L."/>
            <person name="Zhang R."/>
            <person name="Yun Q."/>
            <person name="Hollingsworth P."/>
            <person name="Dao Z."/>
            <person name="Luo G."/>
            <person name="Guo H."/>
            <person name="Ma Y."/>
            <person name="Sun W."/>
        </authorList>
    </citation>
    <scope>NUCLEOTIDE SEQUENCE [LARGE SCALE GENOMIC DNA]</scope>
    <source>
        <strain evidence="7">cv. Malutang</strain>
    </source>
</reference>
<protein>
    <submittedName>
        <fullName evidence="6">Uncharacterized protein</fullName>
    </submittedName>
</protein>
<dbReference type="Proteomes" id="UP000323000">
    <property type="component" value="Chromosome 3"/>
</dbReference>
<accession>A0A5C7I9A9</accession>
<feature type="repeat" description="WD" evidence="1">
    <location>
        <begin position="806"/>
        <end position="847"/>
    </location>
</feature>
<evidence type="ECO:0000259" key="4">
    <source>
        <dbReference type="Pfam" id="PF20451"/>
    </source>
</evidence>
<dbReference type="PANTHER" id="PTHR44083:SF2">
    <property type="entry name" value="TOPLESS-RELATED PROTEIN 3"/>
    <property type="match status" value="1"/>
</dbReference>
<comment type="caution">
    <text evidence="6">The sequence shown here is derived from an EMBL/GenBank/DDBJ whole genome shotgun (WGS) entry which is preliminary data.</text>
</comment>
<dbReference type="InterPro" id="IPR027728">
    <property type="entry name" value="Topless_fam"/>
</dbReference>
<dbReference type="Pfam" id="PF20451">
    <property type="entry name" value="Calmod_bind_M"/>
    <property type="match status" value="1"/>
</dbReference>
<dbReference type="InterPro" id="IPR046829">
    <property type="entry name" value="Calmod_bind_C"/>
</dbReference>
<gene>
    <name evidence="6" type="ORF">EZV62_006517</name>
</gene>
<dbReference type="InterPro" id="IPR036322">
    <property type="entry name" value="WD40_repeat_dom_sf"/>
</dbReference>
<dbReference type="OrthoDB" id="904701at2759"/>
<dbReference type="EMBL" id="VAHF01000003">
    <property type="protein sequence ID" value="TXG65242.1"/>
    <property type="molecule type" value="Genomic_DNA"/>
</dbReference>
<evidence type="ECO:0000259" key="3">
    <source>
        <dbReference type="Pfam" id="PF07887"/>
    </source>
</evidence>
<dbReference type="SMART" id="SM00320">
    <property type="entry name" value="WD40"/>
    <property type="match status" value="4"/>
</dbReference>
<dbReference type="GO" id="GO:0006355">
    <property type="term" value="P:regulation of DNA-templated transcription"/>
    <property type="evidence" value="ECO:0007669"/>
    <property type="project" value="InterPro"/>
</dbReference>